<accession>A0A1F6CXH6</accession>
<dbReference type="EMBL" id="MFKT01000009">
    <property type="protein sequence ID" value="OGG53760.1"/>
    <property type="molecule type" value="Genomic_DNA"/>
</dbReference>
<dbReference type="STRING" id="1798480.A2851_02650"/>
<name>A0A1F6CXH6_9BACT</name>
<comment type="caution">
    <text evidence="1">The sequence shown here is derived from an EMBL/GenBank/DDBJ whole genome shotgun (WGS) entry which is preliminary data.</text>
</comment>
<reference evidence="1 2" key="1">
    <citation type="journal article" date="2016" name="Nat. Commun.">
        <title>Thousands of microbial genomes shed light on interconnected biogeochemical processes in an aquifer system.</title>
        <authorList>
            <person name="Anantharaman K."/>
            <person name="Brown C.T."/>
            <person name="Hug L.A."/>
            <person name="Sharon I."/>
            <person name="Castelle C.J."/>
            <person name="Probst A.J."/>
            <person name="Thomas B.C."/>
            <person name="Singh A."/>
            <person name="Wilkins M.J."/>
            <person name="Karaoz U."/>
            <person name="Brodie E.L."/>
            <person name="Williams K.H."/>
            <person name="Hubbard S.S."/>
            <person name="Banfield J.F."/>
        </authorList>
    </citation>
    <scope>NUCLEOTIDE SEQUENCE [LARGE SCALE GENOMIC DNA]</scope>
</reference>
<evidence type="ECO:0000313" key="2">
    <source>
        <dbReference type="Proteomes" id="UP000176863"/>
    </source>
</evidence>
<gene>
    <name evidence="1" type="ORF">A2851_02650</name>
</gene>
<proteinExistence type="predicted"/>
<dbReference type="AlphaFoldDB" id="A0A1F6CXH6"/>
<dbReference type="Proteomes" id="UP000176863">
    <property type="component" value="Unassembled WGS sequence"/>
</dbReference>
<evidence type="ECO:0000313" key="1">
    <source>
        <dbReference type="EMBL" id="OGG53760.1"/>
    </source>
</evidence>
<organism evidence="1 2">
    <name type="scientific">Candidatus Kaiserbacteria bacterium RIFCSPHIGHO2_01_FULL_53_29</name>
    <dbReference type="NCBI Taxonomy" id="1798480"/>
    <lineage>
        <taxon>Bacteria</taxon>
        <taxon>Candidatus Kaiseribacteriota</taxon>
    </lineage>
</organism>
<sequence>MLAHDEVLTRMLENTYTKADFYRRTDLMQEFLEHVLFNGEKHSDSRALRFRDWEKGRDDEATFGAVVAWGDTVLDSFTPENLHVRIKEQKQELETLPEIVLYVPVALSPLHVASLGAWCRMHVRKNTLLRLMVEPAVAGGCAFAFDNVYHDFSLRYFMQKNHPALIELVRTYGVT</sequence>
<protein>
    <submittedName>
        <fullName evidence="1">Uncharacterized protein</fullName>
    </submittedName>
</protein>